<dbReference type="InterPro" id="IPR007391">
    <property type="entry name" value="Vancomycin_resist_VanW"/>
</dbReference>
<evidence type="ECO:0000313" key="2">
    <source>
        <dbReference type="Proteomes" id="UP001281447"/>
    </source>
</evidence>
<accession>A0ABU5CCB7</accession>
<reference evidence="1 2" key="1">
    <citation type="submission" date="2023-10" db="EMBL/GenBank/DDBJ databases">
        <title>Virgibacillus halophilus 5B73C genome.</title>
        <authorList>
            <person name="Miliotis G."/>
            <person name="Sengupta P."/>
            <person name="Hameed A."/>
            <person name="Chuvochina M."/>
            <person name="Mcdonagh F."/>
            <person name="Simpson A.C."/>
            <person name="Singh N.K."/>
            <person name="Rekha P.D."/>
            <person name="Raman K."/>
            <person name="Hugenholtz P."/>
            <person name="Venkateswaran K."/>
        </authorList>
    </citation>
    <scope>NUCLEOTIDE SEQUENCE [LARGE SCALE GENOMIC DNA]</scope>
    <source>
        <strain evidence="1 2">5B73C</strain>
    </source>
</reference>
<dbReference type="Proteomes" id="UP001281447">
    <property type="component" value="Unassembled WGS sequence"/>
</dbReference>
<name>A0ABU5CCB7_9BACI</name>
<gene>
    <name evidence="1" type="ORF">RWE15_19905</name>
</gene>
<sequence>MSVIPIAEKFHMFPPGKDATVSWWGPDFVFKNKYKQPILVRAQAGNGNMAVEIYGPDALHQENAS</sequence>
<dbReference type="EMBL" id="JAWDIP010000004">
    <property type="protein sequence ID" value="MDY0396204.1"/>
    <property type="molecule type" value="Genomic_DNA"/>
</dbReference>
<proteinExistence type="predicted"/>
<protein>
    <submittedName>
        <fullName evidence="1">VanW family protein</fullName>
    </submittedName>
</protein>
<organism evidence="1 2">
    <name type="scientific">Tigheibacillus halophilus</name>
    <dbReference type="NCBI Taxonomy" id="361280"/>
    <lineage>
        <taxon>Bacteria</taxon>
        <taxon>Bacillati</taxon>
        <taxon>Bacillota</taxon>
        <taxon>Bacilli</taxon>
        <taxon>Bacillales</taxon>
        <taxon>Bacillaceae</taxon>
        <taxon>Tigheibacillus</taxon>
    </lineage>
</organism>
<comment type="caution">
    <text evidence="1">The sequence shown here is derived from an EMBL/GenBank/DDBJ whole genome shotgun (WGS) entry which is preliminary data.</text>
</comment>
<evidence type="ECO:0000313" key="1">
    <source>
        <dbReference type="EMBL" id="MDY0396204.1"/>
    </source>
</evidence>
<keyword evidence="2" id="KW-1185">Reference proteome</keyword>
<dbReference type="Pfam" id="PF04294">
    <property type="entry name" value="VanW"/>
    <property type="match status" value="1"/>
</dbReference>